<dbReference type="InterPro" id="IPR047499">
    <property type="entry name" value="DD_AK7"/>
</dbReference>
<protein>
    <submittedName>
        <fullName evidence="2">Uncharacterized protein</fullName>
    </submittedName>
</protein>
<dbReference type="AlphaFoldDB" id="A0AAD1Y8E3"/>
<evidence type="ECO:0000313" key="2">
    <source>
        <dbReference type="EMBL" id="CAI2386487.1"/>
    </source>
</evidence>
<dbReference type="EMBL" id="CAMPGE010028997">
    <property type="protein sequence ID" value="CAI2386487.1"/>
    <property type="molecule type" value="Genomic_DNA"/>
</dbReference>
<comment type="caution">
    <text evidence="2">The sequence shown here is derived from an EMBL/GenBank/DDBJ whole genome shotgun (WGS) entry which is preliminary data.</text>
</comment>
<feature type="compositionally biased region" description="Acidic residues" evidence="1">
    <location>
        <begin position="13"/>
        <end position="24"/>
    </location>
</feature>
<feature type="region of interest" description="Disordered" evidence="1">
    <location>
        <begin position="1"/>
        <end position="45"/>
    </location>
</feature>
<dbReference type="InterPro" id="IPR007858">
    <property type="entry name" value="Dpy-30_motif"/>
</dbReference>
<dbReference type="CDD" id="cd22967">
    <property type="entry name" value="DD_AK7"/>
    <property type="match status" value="1"/>
</dbReference>
<evidence type="ECO:0000256" key="1">
    <source>
        <dbReference type="SAM" id="MobiDB-lite"/>
    </source>
</evidence>
<dbReference type="Pfam" id="PF05186">
    <property type="entry name" value="Dpy-30"/>
    <property type="match status" value="1"/>
</dbReference>
<name>A0AAD1Y8E3_EUPCR</name>
<gene>
    <name evidence="2" type="ORF">ECRASSUSDP1_LOCUS28108</name>
</gene>
<evidence type="ECO:0000313" key="3">
    <source>
        <dbReference type="Proteomes" id="UP001295684"/>
    </source>
</evidence>
<reference evidence="2" key="1">
    <citation type="submission" date="2023-07" db="EMBL/GenBank/DDBJ databases">
        <authorList>
            <consortium name="AG Swart"/>
            <person name="Singh M."/>
            <person name="Singh A."/>
            <person name="Seah K."/>
            <person name="Emmerich C."/>
        </authorList>
    </citation>
    <scope>NUCLEOTIDE SEQUENCE</scope>
    <source>
        <strain evidence="2">DP1</strain>
    </source>
</reference>
<proteinExistence type="predicted"/>
<accession>A0AAD1Y8E3</accession>
<dbReference type="Gene3D" id="1.20.890.10">
    <property type="entry name" value="cAMP-dependent protein kinase regulatory subunit, dimerization-anchoring domain"/>
    <property type="match status" value="1"/>
</dbReference>
<keyword evidence="3" id="KW-1185">Reference proteome</keyword>
<dbReference type="Proteomes" id="UP001295684">
    <property type="component" value="Unassembled WGS sequence"/>
</dbReference>
<organism evidence="2 3">
    <name type="scientific">Euplotes crassus</name>
    <dbReference type="NCBI Taxonomy" id="5936"/>
    <lineage>
        <taxon>Eukaryota</taxon>
        <taxon>Sar</taxon>
        <taxon>Alveolata</taxon>
        <taxon>Ciliophora</taxon>
        <taxon>Intramacronucleata</taxon>
        <taxon>Spirotrichea</taxon>
        <taxon>Hypotrichia</taxon>
        <taxon>Euplotida</taxon>
        <taxon>Euplotidae</taxon>
        <taxon>Moneuplotes</taxon>
    </lineage>
</organism>
<sequence length="104" mass="11581">MAEVENEQPPIEAEGEGAPEDQEPAAEPVLDESGGYDDPEEGERAEKIALCSQHRINPNALPNQDYLEMKVMPTVLKGLAEVCEVRPENPVEFFAYYLLKHSPE</sequence>